<gene>
    <name evidence="1" type="ORF">IG616_22420</name>
</gene>
<reference evidence="2" key="1">
    <citation type="submission" date="2020-09" db="EMBL/GenBank/DDBJ databases">
        <title>The genome sequence of strain Labrenzia suaedae 4C16A.</title>
        <authorList>
            <person name="Liu Y."/>
        </authorList>
    </citation>
    <scope>NUCLEOTIDE SEQUENCE [LARGE SCALE GENOMIC DNA]</scope>
    <source>
        <strain evidence="2">4C16A</strain>
    </source>
</reference>
<name>A0ABR9CTY7_9HYPH</name>
<evidence type="ECO:0008006" key="3">
    <source>
        <dbReference type="Google" id="ProtNLM"/>
    </source>
</evidence>
<dbReference type="RefSeq" id="WP_192151143.1">
    <property type="nucleotide sequence ID" value="NZ_JACYXI010000027.1"/>
</dbReference>
<keyword evidence="2" id="KW-1185">Reference proteome</keyword>
<proteinExistence type="predicted"/>
<evidence type="ECO:0000313" key="1">
    <source>
        <dbReference type="EMBL" id="MBD8894307.1"/>
    </source>
</evidence>
<evidence type="ECO:0000313" key="2">
    <source>
        <dbReference type="Proteomes" id="UP000632063"/>
    </source>
</evidence>
<sequence length="220" mass="25153">MGEAKTIGTDDCIWLVYGHADPRNGRAWRAIETLDAGGKTPEHILKSMRQTKVGWFLPQDCFPRDLYPHPGFYPTPHKRRVPQIFSNGFVMLSGESAEVLRSFDIGEGALYPVRLWHPDRTTPMPGEFFYLSQGNRKDAFLPELFEGYKLISSLKPWKISLGQPEKPQLFFSTGALAGPDIWWDKSIYGDFFISNRLKKALSKRALARDWRLMRCSVVAD</sequence>
<dbReference type="Proteomes" id="UP000632063">
    <property type="component" value="Unassembled WGS sequence"/>
</dbReference>
<comment type="caution">
    <text evidence="1">The sequence shown here is derived from an EMBL/GenBank/DDBJ whole genome shotgun (WGS) entry which is preliminary data.</text>
</comment>
<reference evidence="1 2" key="2">
    <citation type="journal article" date="2021" name="Int. J. Syst. Evol. Microbiol.">
        <title>Roseibium litorale sp. nov., isolated from a tidal flat sediment and proposal for the reclassification of Labrenzia polysiphoniae as Roseibium polysiphoniae comb. nov.</title>
        <authorList>
            <person name="Liu Y."/>
            <person name="Pei T."/>
            <person name="Du J."/>
            <person name="Chao M."/>
            <person name="Deng M.R."/>
            <person name="Zhu H."/>
        </authorList>
    </citation>
    <scope>NUCLEOTIDE SEQUENCE [LARGE SCALE GENOMIC DNA]</scope>
    <source>
        <strain evidence="1 2">4C16A</strain>
    </source>
</reference>
<organism evidence="1 2">
    <name type="scientific">Roseibium litorale</name>
    <dbReference type="NCBI Taxonomy" id="2803841"/>
    <lineage>
        <taxon>Bacteria</taxon>
        <taxon>Pseudomonadati</taxon>
        <taxon>Pseudomonadota</taxon>
        <taxon>Alphaproteobacteria</taxon>
        <taxon>Hyphomicrobiales</taxon>
        <taxon>Stappiaceae</taxon>
        <taxon>Roseibium</taxon>
    </lineage>
</organism>
<dbReference type="EMBL" id="JACYXI010000027">
    <property type="protein sequence ID" value="MBD8894307.1"/>
    <property type="molecule type" value="Genomic_DNA"/>
</dbReference>
<protein>
    <recommendedName>
        <fullName evidence="3">Nucleotide modification associated domain-containing protein</fullName>
    </recommendedName>
</protein>
<accession>A0ABR9CTY7</accession>